<dbReference type="Proteomes" id="UP000607559">
    <property type="component" value="Unassembled WGS sequence"/>
</dbReference>
<dbReference type="Gene3D" id="3.20.20.190">
    <property type="entry name" value="Phosphatidylinositol (PI) phosphodiesterase"/>
    <property type="match status" value="1"/>
</dbReference>
<dbReference type="Pfam" id="PF16670">
    <property type="entry name" value="PI-PLC-C1"/>
    <property type="match status" value="1"/>
</dbReference>
<dbReference type="CDD" id="cd08589">
    <property type="entry name" value="PI-PLCc_SaPLC1_like"/>
    <property type="match status" value="1"/>
</dbReference>
<dbReference type="InterPro" id="IPR032075">
    <property type="entry name" value="PI-PLC-C1"/>
</dbReference>
<comment type="caution">
    <text evidence="1">The sequence shown here is derived from an EMBL/GenBank/DDBJ whole genome shotgun (WGS) entry which is preliminary data.</text>
</comment>
<evidence type="ECO:0008006" key="3">
    <source>
        <dbReference type="Google" id="ProtNLM"/>
    </source>
</evidence>
<dbReference type="AlphaFoldDB" id="A0A8J2UD86"/>
<sequence length="366" mass="41239">MCKQLATEKYICDMKQLLAAALILLLASKKDTGFDDLPINKVQVIGSHNSYKQAIDTALFSMLKAKNPQVAEGLEYSHVSLGEQLTLGLRNLEIDVYADEKGGKYAHPKGLEWEAAAHPPAYDPTGEMNKPGFKVFHVQDLDFRSNCYSFAGCLHQLKAWSDAHPDHYPIYITMNAKDQEIKSPGFTIPEKFTTEVFDRLDKEILDNLGREYLITPDDIRGNYPTLEQAVLANHWPTMKAARGKFIFILDEGGEHRSAYIAAHPSLKDRVLFTDSPSGTPEAAFMIINDAKRDQEKIKEMVKKGYMVRTRADSDTKEARINDKSSFMAACTSGAQIITTDYYYKSKFFPSDYVVSFDGGTYIRRMP</sequence>
<organism evidence="1 2">
    <name type="scientific">Puia dinghuensis</name>
    <dbReference type="NCBI Taxonomy" id="1792502"/>
    <lineage>
        <taxon>Bacteria</taxon>
        <taxon>Pseudomonadati</taxon>
        <taxon>Bacteroidota</taxon>
        <taxon>Chitinophagia</taxon>
        <taxon>Chitinophagales</taxon>
        <taxon>Chitinophagaceae</taxon>
        <taxon>Puia</taxon>
    </lineage>
</organism>
<protein>
    <recommendedName>
        <fullName evidence="3">Calcium-dependent phosphoinositide phospholipase C</fullName>
    </recommendedName>
</protein>
<name>A0A8J2UD86_9BACT</name>
<evidence type="ECO:0000313" key="2">
    <source>
        <dbReference type="Proteomes" id="UP000607559"/>
    </source>
</evidence>
<dbReference type="GO" id="GO:0006629">
    <property type="term" value="P:lipid metabolic process"/>
    <property type="evidence" value="ECO:0007669"/>
    <property type="project" value="InterPro"/>
</dbReference>
<proteinExistence type="predicted"/>
<dbReference type="InterPro" id="IPR017946">
    <property type="entry name" value="PLC-like_Pdiesterase_TIM-brl"/>
</dbReference>
<reference evidence="1" key="2">
    <citation type="submission" date="2020-09" db="EMBL/GenBank/DDBJ databases">
        <authorList>
            <person name="Sun Q."/>
            <person name="Zhou Y."/>
        </authorList>
    </citation>
    <scope>NUCLEOTIDE SEQUENCE</scope>
    <source>
        <strain evidence="1">CGMCC 1.15448</strain>
    </source>
</reference>
<dbReference type="GO" id="GO:0008081">
    <property type="term" value="F:phosphoric diester hydrolase activity"/>
    <property type="evidence" value="ECO:0007669"/>
    <property type="project" value="InterPro"/>
</dbReference>
<gene>
    <name evidence="1" type="ORF">GCM10011511_23490</name>
</gene>
<accession>A0A8J2UD86</accession>
<keyword evidence="2" id="KW-1185">Reference proteome</keyword>
<reference evidence="1" key="1">
    <citation type="journal article" date="2014" name="Int. J. Syst. Evol. Microbiol.">
        <title>Complete genome sequence of Corynebacterium casei LMG S-19264T (=DSM 44701T), isolated from a smear-ripened cheese.</title>
        <authorList>
            <consortium name="US DOE Joint Genome Institute (JGI-PGF)"/>
            <person name="Walter F."/>
            <person name="Albersmeier A."/>
            <person name="Kalinowski J."/>
            <person name="Ruckert C."/>
        </authorList>
    </citation>
    <scope>NUCLEOTIDE SEQUENCE</scope>
    <source>
        <strain evidence="1">CGMCC 1.15448</strain>
    </source>
</reference>
<dbReference type="SUPFAM" id="SSF51695">
    <property type="entry name" value="PLC-like phosphodiesterases"/>
    <property type="match status" value="1"/>
</dbReference>
<dbReference type="EMBL" id="BMJC01000002">
    <property type="protein sequence ID" value="GGA99474.1"/>
    <property type="molecule type" value="Genomic_DNA"/>
</dbReference>
<evidence type="ECO:0000313" key="1">
    <source>
        <dbReference type="EMBL" id="GGA99474.1"/>
    </source>
</evidence>